<organism evidence="2 3">
    <name type="scientific">Thalassovita gelatinovora</name>
    <name type="common">Thalassobius gelatinovorus</name>
    <dbReference type="NCBI Taxonomy" id="53501"/>
    <lineage>
        <taxon>Bacteria</taxon>
        <taxon>Pseudomonadati</taxon>
        <taxon>Pseudomonadota</taxon>
        <taxon>Alphaproteobacteria</taxon>
        <taxon>Rhodobacterales</taxon>
        <taxon>Roseobacteraceae</taxon>
        <taxon>Thalassovita</taxon>
    </lineage>
</organism>
<dbReference type="EMBL" id="CYSA01000026">
    <property type="protein sequence ID" value="CUH67726.1"/>
    <property type="molecule type" value="Genomic_DNA"/>
</dbReference>
<sequence length="179" mass="20395">MIRIRYQTENKPSESGRSIEAHEDGLDPIRVEALAFDWDGGDLRHLGCLMAKLGLDLATAIRVFLNGQPERFNYLDCYEVPLEHTARVALLDCLHKKISCGFYLPDPNIGLGPVREEAGYWLARQSEDRKQGQQGRWVFDETRLETISDVAPRPILIAPKARPKSSLLRTLFEPIWLHS</sequence>
<evidence type="ECO:0000313" key="3">
    <source>
        <dbReference type="Proteomes" id="UP000051587"/>
    </source>
</evidence>
<feature type="region of interest" description="Disordered" evidence="1">
    <location>
        <begin position="1"/>
        <end position="21"/>
    </location>
</feature>
<accession>A0A0P1FIU0</accession>
<dbReference type="OrthoDB" id="7739838at2"/>
<dbReference type="AlphaFoldDB" id="A0A0P1FIU0"/>
<dbReference type="Proteomes" id="UP000051587">
    <property type="component" value="Unassembled WGS sequence"/>
</dbReference>
<keyword evidence="3" id="KW-1185">Reference proteome</keyword>
<protein>
    <submittedName>
        <fullName evidence="2">Uncharacterized protein</fullName>
    </submittedName>
</protein>
<name>A0A0P1FIU0_THAGE</name>
<evidence type="ECO:0000256" key="1">
    <source>
        <dbReference type="SAM" id="MobiDB-lite"/>
    </source>
</evidence>
<reference evidence="2 3" key="1">
    <citation type="submission" date="2015-09" db="EMBL/GenBank/DDBJ databases">
        <authorList>
            <consortium name="Swine Surveillance"/>
        </authorList>
    </citation>
    <scope>NUCLEOTIDE SEQUENCE [LARGE SCALE GENOMIC DNA]</scope>
    <source>
        <strain evidence="2 3">CECT 4357</strain>
    </source>
</reference>
<dbReference type="RefSeq" id="WP_058263849.1">
    <property type="nucleotide sequence ID" value="NZ_CP051181.1"/>
</dbReference>
<evidence type="ECO:0000313" key="2">
    <source>
        <dbReference type="EMBL" id="CUH67726.1"/>
    </source>
</evidence>
<gene>
    <name evidence="2" type="ORF">TG4357_03174</name>
</gene>
<proteinExistence type="predicted"/>